<keyword evidence="2" id="KW-0732">Signal</keyword>
<feature type="signal peptide" evidence="2">
    <location>
        <begin position="1"/>
        <end position="15"/>
    </location>
</feature>
<protein>
    <submittedName>
        <fullName evidence="3">Uncharacterized protein</fullName>
    </submittedName>
</protein>
<keyword evidence="1" id="KW-0175">Coiled coil</keyword>
<evidence type="ECO:0000256" key="1">
    <source>
        <dbReference type="SAM" id="Coils"/>
    </source>
</evidence>
<reference evidence="3" key="1">
    <citation type="submission" date="2014-11" db="EMBL/GenBank/DDBJ databases">
        <authorList>
            <person name="Otto D Thomas"/>
            <person name="Naeem Raeece"/>
        </authorList>
    </citation>
    <scope>NUCLEOTIDE SEQUENCE</scope>
</reference>
<feature type="coiled-coil region" evidence="1">
    <location>
        <begin position="68"/>
        <end position="99"/>
    </location>
</feature>
<feature type="chain" id="PRO_5013380014" evidence="2">
    <location>
        <begin position="16"/>
        <end position="236"/>
    </location>
</feature>
<dbReference type="EMBL" id="CDMZ01003644">
    <property type="protein sequence ID" value="CEM47109.1"/>
    <property type="molecule type" value="Genomic_DNA"/>
</dbReference>
<dbReference type="VEuPathDB" id="CryptoDB:Cvel_8191"/>
<sequence>MFLVWVGLHISLTSAFLRPSSPLPRKLAQGRGISPLSRPVLLQDAVADVELQPSRPQDEEEEQDPRTLEEIRAENNQTLAELRQLVDRLEQKVPVEEKAARSNVKKMYDNTGNEEDVLDTVREFQRASQDLKEALWKINFIEANYDKPDALLEADRYLPLAKVEASEQVILARFEEEKEGEWFGTRAVEDEGFAKFVTNPNGDLLIIAITLPISLAISYWQYTSGFPQYSFAPNVE</sequence>
<dbReference type="AlphaFoldDB" id="A0A0G4HRV2"/>
<accession>A0A0G4HRV2</accession>
<proteinExistence type="predicted"/>
<evidence type="ECO:0000313" key="3">
    <source>
        <dbReference type="EMBL" id="CEM47109.1"/>
    </source>
</evidence>
<gene>
    <name evidence="3" type="ORF">Cvel_8191</name>
</gene>
<organism evidence="3">
    <name type="scientific">Chromera velia CCMP2878</name>
    <dbReference type="NCBI Taxonomy" id="1169474"/>
    <lineage>
        <taxon>Eukaryota</taxon>
        <taxon>Sar</taxon>
        <taxon>Alveolata</taxon>
        <taxon>Colpodellida</taxon>
        <taxon>Chromeraceae</taxon>
        <taxon>Chromera</taxon>
    </lineage>
</organism>
<evidence type="ECO:0000256" key="2">
    <source>
        <dbReference type="SAM" id="SignalP"/>
    </source>
</evidence>
<name>A0A0G4HRV2_9ALVE</name>